<dbReference type="OrthoDB" id="204494at2759"/>
<dbReference type="Proteomes" id="UP001165065">
    <property type="component" value="Unassembled WGS sequence"/>
</dbReference>
<feature type="coiled-coil region" evidence="1">
    <location>
        <begin position="128"/>
        <end position="162"/>
    </location>
</feature>
<comment type="caution">
    <text evidence="2">The sequence shown here is derived from an EMBL/GenBank/DDBJ whole genome shotgun (WGS) entry which is preliminary data.</text>
</comment>
<evidence type="ECO:0000256" key="1">
    <source>
        <dbReference type="SAM" id="Coils"/>
    </source>
</evidence>
<name>A0A9W7GDU8_9STRA</name>
<sequence>MYMSLRMLPHRLTRETARAPSLSSCLALRSISSPPPKSSPLWSDIQKRVAGILSSVSANIVTATQAVATDVATVTLANVSEGNKIKALKRLDAVETQRLEEVETALSLNEQIAQSKIVDLQLKSEKEMELYASDKERLEKALEEWKEAAEKKNEIMEEMEGAGEGLEEGLGEGEHPVLGVLLSDLGHKKIYKASIEKLASLPVWKKQRIFRVERAEKIALDKLKQKHQVGFPGIITLCEGIDGTLKVLDGQHRVAAMSILKKLKQEAGEKVDSKLTFDPEVILVEVFQEKGQDVNFAEALFTEINRAEPVRLVDMPDAGATPEVHRILRSATENLRVKYNVMFSDSSRCMKPNLNIDTLRDDLFKAEVLSKNGIDNEDDLLLWLENQNSFMERRLKRGLIDAPKRAIAKATKERFFLGLDDKWIVSGKRRRKAKGEKKA</sequence>
<organism evidence="2 3">
    <name type="scientific">Triparma columacea</name>
    <dbReference type="NCBI Taxonomy" id="722753"/>
    <lineage>
        <taxon>Eukaryota</taxon>
        <taxon>Sar</taxon>
        <taxon>Stramenopiles</taxon>
        <taxon>Ochrophyta</taxon>
        <taxon>Bolidophyceae</taxon>
        <taxon>Parmales</taxon>
        <taxon>Triparmaceae</taxon>
        <taxon>Triparma</taxon>
    </lineage>
</organism>
<keyword evidence="3" id="KW-1185">Reference proteome</keyword>
<evidence type="ECO:0000313" key="2">
    <source>
        <dbReference type="EMBL" id="GMI41635.1"/>
    </source>
</evidence>
<keyword evidence="1" id="KW-0175">Coiled coil</keyword>
<dbReference type="AlphaFoldDB" id="A0A9W7GDU8"/>
<dbReference type="EMBL" id="BRYA01000154">
    <property type="protein sequence ID" value="GMI41635.1"/>
    <property type="molecule type" value="Genomic_DNA"/>
</dbReference>
<proteinExistence type="predicted"/>
<evidence type="ECO:0008006" key="4">
    <source>
        <dbReference type="Google" id="ProtNLM"/>
    </source>
</evidence>
<protein>
    <recommendedName>
        <fullName evidence="4">ParB/Sulfiredoxin domain-containing protein</fullName>
    </recommendedName>
</protein>
<gene>
    <name evidence="2" type="ORF">TrCOL_g11906</name>
</gene>
<evidence type="ECO:0000313" key="3">
    <source>
        <dbReference type="Proteomes" id="UP001165065"/>
    </source>
</evidence>
<accession>A0A9W7GDU8</accession>
<reference evidence="3" key="1">
    <citation type="journal article" date="2023" name="Commun. Biol.">
        <title>Genome analysis of Parmales, the sister group of diatoms, reveals the evolutionary specialization of diatoms from phago-mixotrophs to photoautotrophs.</title>
        <authorList>
            <person name="Ban H."/>
            <person name="Sato S."/>
            <person name="Yoshikawa S."/>
            <person name="Yamada K."/>
            <person name="Nakamura Y."/>
            <person name="Ichinomiya M."/>
            <person name="Sato N."/>
            <person name="Blanc-Mathieu R."/>
            <person name="Endo H."/>
            <person name="Kuwata A."/>
            <person name="Ogata H."/>
        </authorList>
    </citation>
    <scope>NUCLEOTIDE SEQUENCE [LARGE SCALE GENOMIC DNA]</scope>
</reference>